<dbReference type="RefSeq" id="WP_129606947.1">
    <property type="nucleotide sequence ID" value="NZ_SBLB01000017.1"/>
</dbReference>
<comment type="caution">
    <text evidence="2">The sequence shown here is derived from an EMBL/GenBank/DDBJ whole genome shotgun (WGS) entry which is preliminary data.</text>
</comment>
<dbReference type="AlphaFoldDB" id="A0A4Q2UC01"/>
<keyword evidence="1" id="KW-0472">Membrane</keyword>
<dbReference type="EMBL" id="SBLB01000017">
    <property type="protein sequence ID" value="RYC66266.1"/>
    <property type="molecule type" value="Genomic_DNA"/>
</dbReference>
<dbReference type="Proteomes" id="UP000290407">
    <property type="component" value="Unassembled WGS sequence"/>
</dbReference>
<sequence>MMTTVLDLAQQRLTKPVVDQLGTHLGESSQAISKAVLGALPTVLGQLTHSLAEPGGYSLLTDMIKQVNLVMPPAGDHEAEDSLLGMLSGSSGQLNRLLATGSSITASLFGPTADLLINSLAEYSSVRSSSAAATLSLTSSVLLSVLGKQTADEKAGEPSVLTRPDGGSLQAAVPADFLIHLRTIPGLTFLDSPATTAAEWTGSSDRATSVSSNRLEDVPTYFQVHPQENKGGGQWLPWLILLLGSALFVFTIRACQRENSTDSSTTGAAHTRSVLHCWMSPADYHNVSG</sequence>
<evidence type="ECO:0000256" key="1">
    <source>
        <dbReference type="SAM" id="Phobius"/>
    </source>
</evidence>
<keyword evidence="1" id="KW-0812">Transmembrane</keyword>
<reference evidence="2 3" key="1">
    <citation type="submission" date="2019-01" db="EMBL/GenBank/DDBJ databases">
        <title>Spirosoma flava sp. nov., a propanil-degrading bacterium isolated from herbicide-contaminated soil.</title>
        <authorList>
            <person name="Zhang L."/>
            <person name="Jiang J.-D."/>
        </authorList>
    </citation>
    <scope>NUCLEOTIDE SEQUENCE [LARGE SCALE GENOMIC DNA]</scope>
    <source>
        <strain evidence="2 3">TY50</strain>
    </source>
</reference>
<keyword evidence="3" id="KW-1185">Reference proteome</keyword>
<proteinExistence type="predicted"/>
<evidence type="ECO:0000313" key="3">
    <source>
        <dbReference type="Proteomes" id="UP000290407"/>
    </source>
</evidence>
<keyword evidence="1" id="KW-1133">Transmembrane helix</keyword>
<organism evidence="2 3">
    <name type="scientific">Spirosoma sordidisoli</name>
    <dbReference type="NCBI Taxonomy" id="2502893"/>
    <lineage>
        <taxon>Bacteria</taxon>
        <taxon>Pseudomonadati</taxon>
        <taxon>Bacteroidota</taxon>
        <taxon>Cytophagia</taxon>
        <taxon>Cytophagales</taxon>
        <taxon>Cytophagaceae</taxon>
        <taxon>Spirosoma</taxon>
    </lineage>
</organism>
<dbReference type="InterPro" id="IPR009282">
    <property type="entry name" value="DUF937"/>
</dbReference>
<accession>A0A4Q2UC01</accession>
<dbReference type="Pfam" id="PF06078">
    <property type="entry name" value="DUF937"/>
    <property type="match status" value="1"/>
</dbReference>
<name>A0A4Q2UC01_9BACT</name>
<evidence type="ECO:0000313" key="2">
    <source>
        <dbReference type="EMBL" id="RYC66266.1"/>
    </source>
</evidence>
<gene>
    <name evidence="2" type="ORF">EQG79_30325</name>
</gene>
<protein>
    <submittedName>
        <fullName evidence="2">DUF937 domain-containing protein</fullName>
    </submittedName>
</protein>
<feature type="transmembrane region" description="Helical" evidence="1">
    <location>
        <begin position="235"/>
        <end position="255"/>
    </location>
</feature>